<reference evidence="1 2" key="1">
    <citation type="submission" date="2023-02" db="EMBL/GenBank/DDBJ databases">
        <title>LHISI_Scaffold_Assembly.</title>
        <authorList>
            <person name="Stuart O.P."/>
            <person name="Cleave R."/>
            <person name="Magrath M.J.L."/>
            <person name="Mikheyev A.S."/>
        </authorList>
    </citation>
    <scope>NUCLEOTIDE SEQUENCE [LARGE SCALE GENOMIC DNA]</scope>
    <source>
        <strain evidence="1">Daus_M_001</strain>
        <tissue evidence="1">Leg muscle</tissue>
    </source>
</reference>
<name>A0ABQ9H7H9_9NEOP</name>
<proteinExistence type="predicted"/>
<comment type="caution">
    <text evidence="1">The sequence shown here is derived from an EMBL/GenBank/DDBJ whole genome shotgun (WGS) entry which is preliminary data.</text>
</comment>
<evidence type="ECO:0000313" key="2">
    <source>
        <dbReference type="Proteomes" id="UP001159363"/>
    </source>
</evidence>
<dbReference type="Proteomes" id="UP001159363">
    <property type="component" value="Chromosome 6"/>
</dbReference>
<accession>A0ABQ9H7H9</accession>
<organism evidence="1 2">
    <name type="scientific">Dryococelus australis</name>
    <dbReference type="NCBI Taxonomy" id="614101"/>
    <lineage>
        <taxon>Eukaryota</taxon>
        <taxon>Metazoa</taxon>
        <taxon>Ecdysozoa</taxon>
        <taxon>Arthropoda</taxon>
        <taxon>Hexapoda</taxon>
        <taxon>Insecta</taxon>
        <taxon>Pterygota</taxon>
        <taxon>Neoptera</taxon>
        <taxon>Polyneoptera</taxon>
        <taxon>Phasmatodea</taxon>
        <taxon>Verophasmatodea</taxon>
        <taxon>Anareolatae</taxon>
        <taxon>Phasmatidae</taxon>
        <taxon>Eurycanthinae</taxon>
        <taxon>Dryococelus</taxon>
    </lineage>
</organism>
<protein>
    <submittedName>
        <fullName evidence="1">Uncharacterized protein</fullName>
    </submittedName>
</protein>
<dbReference type="EMBL" id="JARBHB010000007">
    <property type="protein sequence ID" value="KAJ8880088.1"/>
    <property type="molecule type" value="Genomic_DNA"/>
</dbReference>
<gene>
    <name evidence="1" type="ORF">PR048_020711</name>
</gene>
<evidence type="ECO:0000313" key="1">
    <source>
        <dbReference type="EMBL" id="KAJ8880088.1"/>
    </source>
</evidence>
<sequence>MVGPDNKEDERKILQEKLFSLVKARLVSVAEQRTMYHKVSKLNKSEIGALVLRCANPVSSVLGHIIKKLIRLYEGPFKVKAVINNNCYALGTLDGKEVGSYNITQLRTYKVPCTQP</sequence>
<keyword evidence="2" id="KW-1185">Reference proteome</keyword>